<protein>
    <recommendedName>
        <fullName evidence="1">DUF3669 domain-containing protein</fullName>
    </recommendedName>
</protein>
<evidence type="ECO:0000313" key="2">
    <source>
        <dbReference type="EMBL" id="VUC22002.1"/>
    </source>
</evidence>
<keyword evidence="3" id="KW-1185">Reference proteome</keyword>
<evidence type="ECO:0000259" key="1">
    <source>
        <dbReference type="Pfam" id="PF12417"/>
    </source>
</evidence>
<gene>
    <name evidence="2" type="ORF">CLO192961_LOCUS69156</name>
</gene>
<organism evidence="2 3">
    <name type="scientific">Bionectria ochroleuca</name>
    <name type="common">Gliocladium roseum</name>
    <dbReference type="NCBI Taxonomy" id="29856"/>
    <lineage>
        <taxon>Eukaryota</taxon>
        <taxon>Fungi</taxon>
        <taxon>Dikarya</taxon>
        <taxon>Ascomycota</taxon>
        <taxon>Pezizomycotina</taxon>
        <taxon>Sordariomycetes</taxon>
        <taxon>Hypocreomycetidae</taxon>
        <taxon>Hypocreales</taxon>
        <taxon>Bionectriaceae</taxon>
        <taxon>Clonostachys</taxon>
    </lineage>
</organism>
<dbReference type="InterPro" id="IPR022137">
    <property type="entry name" value="Znf_prot_DUF3669"/>
</dbReference>
<feature type="domain" description="DUF3669" evidence="1">
    <location>
        <begin position="229"/>
        <end position="291"/>
    </location>
</feature>
<evidence type="ECO:0000313" key="3">
    <source>
        <dbReference type="Proteomes" id="UP000766486"/>
    </source>
</evidence>
<comment type="caution">
    <text evidence="2">The sequence shown here is derived from an EMBL/GenBank/DDBJ whole genome shotgun (WGS) entry which is preliminary data.</text>
</comment>
<accession>A0ABY6TTL3</accession>
<dbReference type="PANTHER" id="PTHR40780">
    <property type="entry name" value="DUF3669 DOMAIN-CONTAINING PROTEIN"/>
    <property type="match status" value="1"/>
</dbReference>
<dbReference type="Pfam" id="PF12417">
    <property type="entry name" value="DUF3669"/>
    <property type="match status" value="1"/>
</dbReference>
<dbReference type="Proteomes" id="UP000766486">
    <property type="component" value="Unassembled WGS sequence"/>
</dbReference>
<name>A0ABY6TTL3_BIOOC</name>
<reference evidence="2 3" key="1">
    <citation type="submission" date="2019-06" db="EMBL/GenBank/DDBJ databases">
        <authorList>
            <person name="Broberg M."/>
        </authorList>
    </citation>
    <scope>NUCLEOTIDE SEQUENCE [LARGE SCALE GENOMIC DNA]</scope>
</reference>
<sequence>MRLLTLETSGPLERVGAGHCGSVWGNLTSPEADPIPVVIKREDGAPGRSLRNEFLVQSQVCSITSLEQVLVPSCLDFMENQDPRWCQILPQLPDGSQGCNAMLSEKIQPVSIRARRTLIENYCPDELRDHILNSKENRHCLVRVYLGRKRLLNPKQRQARFFSLRNFPLHINQAEEMALPCESYAKAMAEALATLHWKVRTDAADVEFVLGSPRGDPEANTSALGEHSLWMLDFDCSRPIQADDSGLTAIAKAFWGNDPYYPRPHGTNGRSQKLWDIFSAEYQRVGLEIVRAYPMGENPERLSNLVHAAIGRIEETHSHSQSLAIAKYFTQ</sequence>
<dbReference type="EMBL" id="CABFNS010000502">
    <property type="protein sequence ID" value="VUC22002.1"/>
    <property type="molecule type" value="Genomic_DNA"/>
</dbReference>
<dbReference type="PANTHER" id="PTHR40780:SF3">
    <property type="entry name" value="DUF3669 DOMAIN-CONTAINING PROTEIN"/>
    <property type="match status" value="1"/>
</dbReference>
<proteinExistence type="predicted"/>